<dbReference type="Proteomes" id="UP000245783">
    <property type="component" value="Unassembled WGS sequence"/>
</dbReference>
<dbReference type="GeneID" id="37039466"/>
<evidence type="ECO:0000256" key="2">
    <source>
        <dbReference type="SAM" id="Phobius"/>
    </source>
</evidence>
<dbReference type="InParanoid" id="A0A316VMP0"/>
<keyword evidence="2" id="KW-0812">Transmembrane</keyword>
<accession>A0A316VMP0</accession>
<feature type="compositionally biased region" description="Basic and acidic residues" evidence="1">
    <location>
        <begin position="53"/>
        <end position="64"/>
    </location>
</feature>
<feature type="non-terminal residue" evidence="3">
    <location>
        <position position="291"/>
    </location>
</feature>
<reference evidence="3 4" key="1">
    <citation type="journal article" date="2018" name="Mol. Biol. Evol.">
        <title>Broad Genomic Sampling Reveals a Smut Pathogenic Ancestry of the Fungal Clade Ustilaginomycotina.</title>
        <authorList>
            <person name="Kijpornyongpan T."/>
            <person name="Mondo S.J."/>
            <person name="Barry K."/>
            <person name="Sandor L."/>
            <person name="Lee J."/>
            <person name="Lipzen A."/>
            <person name="Pangilinan J."/>
            <person name="LaButti K."/>
            <person name="Hainaut M."/>
            <person name="Henrissat B."/>
            <person name="Grigoriev I.V."/>
            <person name="Spatafora J.W."/>
            <person name="Aime M.C."/>
        </authorList>
    </citation>
    <scope>NUCLEOTIDE SEQUENCE [LARGE SCALE GENOMIC DNA]</scope>
    <source>
        <strain evidence="3 4">MCA 4658</strain>
    </source>
</reference>
<sequence length="291" mass="31349">MADPTRHIGLPFSVPSVDTTVSDRRGSTSTASSQDDSNPLSSRTRTATAATKMRGDDAQRRDQEAGSDDDATLHSMSMHSYPPLPQHTGSVRGERYKDDDDEEEEGEGEAEEGRGLLRGEDVDVERQSGAAHRSALAGATKKIPAISGAQTTRRKGLMLICLVLVALLAAIPILTWLSGGSLSRIVVLIKPDEAWTLPLYAHPKSAHFKLAKFSASSNDAAGSFGLAHADHFDFDYAVPGWKDAEAAARFNDVSLPAGETGKKLPSMEELFNGTFSHELGDLKWSKEGEWT</sequence>
<keyword evidence="2" id="KW-0472">Membrane</keyword>
<evidence type="ECO:0000256" key="1">
    <source>
        <dbReference type="SAM" id="MobiDB-lite"/>
    </source>
</evidence>
<gene>
    <name evidence="3" type="ORF">IE81DRAFT_74309</name>
</gene>
<feature type="compositionally biased region" description="Polar residues" evidence="1">
    <location>
        <begin position="27"/>
        <end position="42"/>
    </location>
</feature>
<evidence type="ECO:0000313" key="3">
    <source>
        <dbReference type="EMBL" id="PWN38817.1"/>
    </source>
</evidence>
<feature type="compositionally biased region" description="Acidic residues" evidence="1">
    <location>
        <begin position="99"/>
        <end position="110"/>
    </location>
</feature>
<dbReference type="AlphaFoldDB" id="A0A316VMP0"/>
<organism evidence="3 4">
    <name type="scientific">Ceraceosorus guamensis</name>
    <dbReference type="NCBI Taxonomy" id="1522189"/>
    <lineage>
        <taxon>Eukaryota</taxon>
        <taxon>Fungi</taxon>
        <taxon>Dikarya</taxon>
        <taxon>Basidiomycota</taxon>
        <taxon>Ustilaginomycotina</taxon>
        <taxon>Exobasidiomycetes</taxon>
        <taxon>Ceraceosorales</taxon>
        <taxon>Ceraceosoraceae</taxon>
        <taxon>Ceraceosorus</taxon>
    </lineage>
</organism>
<feature type="compositionally biased region" description="Basic and acidic residues" evidence="1">
    <location>
        <begin position="111"/>
        <end position="126"/>
    </location>
</feature>
<evidence type="ECO:0000313" key="4">
    <source>
        <dbReference type="Proteomes" id="UP000245783"/>
    </source>
</evidence>
<feature type="transmembrane region" description="Helical" evidence="2">
    <location>
        <begin position="157"/>
        <end position="177"/>
    </location>
</feature>
<protein>
    <submittedName>
        <fullName evidence="3">Uncharacterized protein</fullName>
    </submittedName>
</protein>
<name>A0A316VMP0_9BASI</name>
<feature type="region of interest" description="Disordered" evidence="1">
    <location>
        <begin position="1"/>
        <end position="137"/>
    </location>
</feature>
<dbReference type="RefSeq" id="XP_025365977.1">
    <property type="nucleotide sequence ID" value="XM_025517596.1"/>
</dbReference>
<keyword evidence="4" id="KW-1185">Reference proteome</keyword>
<keyword evidence="2" id="KW-1133">Transmembrane helix</keyword>
<dbReference type="EMBL" id="KZ819532">
    <property type="protein sequence ID" value="PWN38817.1"/>
    <property type="molecule type" value="Genomic_DNA"/>
</dbReference>
<proteinExistence type="predicted"/>